<evidence type="ECO:0000313" key="2">
    <source>
        <dbReference type="Proteomes" id="UP000076077"/>
    </source>
</evidence>
<organism evidence="1 2">
    <name type="scientific">Microbulbifer thermotolerans</name>
    <dbReference type="NCBI Taxonomy" id="252514"/>
    <lineage>
        <taxon>Bacteria</taxon>
        <taxon>Pseudomonadati</taxon>
        <taxon>Pseudomonadota</taxon>
        <taxon>Gammaproteobacteria</taxon>
        <taxon>Cellvibrionales</taxon>
        <taxon>Microbulbiferaceae</taxon>
        <taxon>Microbulbifer</taxon>
    </lineage>
</organism>
<dbReference type="AlphaFoldDB" id="A0A143HP04"/>
<name>A0A143HP04_MICTH</name>
<dbReference type="STRING" id="252514.A3224_13560"/>
<dbReference type="OrthoDB" id="9985816at2"/>
<dbReference type="RefSeq" id="WP_067155697.1">
    <property type="nucleotide sequence ID" value="NZ_CP014864.1"/>
</dbReference>
<accession>A0A143HP04</accession>
<proteinExistence type="predicted"/>
<dbReference type="Proteomes" id="UP000076077">
    <property type="component" value="Chromosome"/>
</dbReference>
<reference evidence="2" key="1">
    <citation type="submission" date="2016-03" db="EMBL/GenBank/DDBJ databases">
        <authorList>
            <person name="Lee Y.-S."/>
            <person name="Choi Y.-L."/>
        </authorList>
    </citation>
    <scope>NUCLEOTIDE SEQUENCE [LARGE SCALE GENOMIC DNA]</scope>
    <source>
        <strain evidence="2">DAU221</strain>
    </source>
</reference>
<dbReference type="KEGG" id="mthd:A3224_13560"/>
<dbReference type="EMBL" id="CP014864">
    <property type="protein sequence ID" value="AMX03464.1"/>
    <property type="molecule type" value="Genomic_DNA"/>
</dbReference>
<protein>
    <submittedName>
        <fullName evidence="1">Uncharacterized protein</fullName>
    </submittedName>
</protein>
<keyword evidence="2" id="KW-1185">Reference proteome</keyword>
<gene>
    <name evidence="1" type="ORF">A3224_13560</name>
</gene>
<sequence>MEDLNVRLEKGRIEGLVSRYINAEVVITNDHSKTKGKLSMAEWSSSSDAARITFKQTITKPEIEDHILALQMRGIQEDIDDLVNYASDINSEIEFLEHLALHEIAHIKNNFSQDKETACDLWAMREHKAIRA</sequence>
<dbReference type="GeneID" id="76609062"/>
<evidence type="ECO:0000313" key="1">
    <source>
        <dbReference type="EMBL" id="AMX03464.1"/>
    </source>
</evidence>